<comment type="caution">
    <text evidence="1">The sequence shown here is derived from an EMBL/GenBank/DDBJ whole genome shotgun (WGS) entry which is preliminary data.</text>
</comment>
<accession>A0ACC1L4U8</accession>
<feature type="non-terminal residue" evidence="1">
    <location>
        <position position="279"/>
    </location>
</feature>
<protein>
    <submittedName>
        <fullName evidence="1">Uncharacterized protein</fullName>
    </submittedName>
</protein>
<organism evidence="1 2">
    <name type="scientific">Coemansia furcata</name>
    <dbReference type="NCBI Taxonomy" id="417177"/>
    <lineage>
        <taxon>Eukaryota</taxon>
        <taxon>Fungi</taxon>
        <taxon>Fungi incertae sedis</taxon>
        <taxon>Zoopagomycota</taxon>
        <taxon>Kickxellomycotina</taxon>
        <taxon>Kickxellomycetes</taxon>
        <taxon>Kickxellales</taxon>
        <taxon>Kickxellaceae</taxon>
        <taxon>Coemansia</taxon>
    </lineage>
</organism>
<sequence length="279" mass="29498">EAGLRVYKLGAGLGEDGSTAAAKFESVGFRTMRHAVTSLAAFPREARQMSLVAVGNSVGEVGLQFYPYDEGEGNGVGQAACNHSVVYGASERVSQALEFNGLHSDLLACGFDHREGRSSLIIHDITRGANVRQLLGSSGANDVVAPRHSRHPSTASSVGGGDSSASGGGGVSLGGGAGVTSLCWVPRSADDILVASKRTRSSIRWYDLRERKTASRVLYVPISEGLGAAAATGPIYDLQFDPFNTLRYMAHDRRGTAYMWDIRWATRPLHSLSLGAQAT</sequence>
<proteinExistence type="predicted"/>
<dbReference type="Proteomes" id="UP001140096">
    <property type="component" value="Unassembled WGS sequence"/>
</dbReference>
<gene>
    <name evidence="1" type="ORF">H4S07_005077</name>
</gene>
<reference evidence="1" key="1">
    <citation type="submission" date="2022-07" db="EMBL/GenBank/DDBJ databases">
        <title>Phylogenomic reconstructions and comparative analyses of Kickxellomycotina fungi.</title>
        <authorList>
            <person name="Reynolds N.K."/>
            <person name="Stajich J.E."/>
            <person name="Barry K."/>
            <person name="Grigoriev I.V."/>
            <person name="Crous P."/>
            <person name="Smith M.E."/>
        </authorList>
    </citation>
    <scope>NUCLEOTIDE SEQUENCE</scope>
    <source>
        <strain evidence="1">CBS 102833</strain>
    </source>
</reference>
<feature type="non-terminal residue" evidence="1">
    <location>
        <position position="1"/>
    </location>
</feature>
<keyword evidence="2" id="KW-1185">Reference proteome</keyword>
<evidence type="ECO:0000313" key="2">
    <source>
        <dbReference type="Proteomes" id="UP001140096"/>
    </source>
</evidence>
<name>A0ACC1L4U8_9FUNG</name>
<evidence type="ECO:0000313" key="1">
    <source>
        <dbReference type="EMBL" id="KAJ2800858.1"/>
    </source>
</evidence>
<dbReference type="EMBL" id="JANBUP010002322">
    <property type="protein sequence ID" value="KAJ2800858.1"/>
    <property type="molecule type" value="Genomic_DNA"/>
</dbReference>